<name>A0ABN1XV55_9ACTN</name>
<feature type="region of interest" description="Disordered" evidence="1">
    <location>
        <begin position="1"/>
        <end position="21"/>
    </location>
</feature>
<evidence type="ECO:0000256" key="1">
    <source>
        <dbReference type="SAM" id="MobiDB-lite"/>
    </source>
</evidence>
<evidence type="ECO:0000313" key="2">
    <source>
        <dbReference type="EMBL" id="GAA1390601.1"/>
    </source>
</evidence>
<dbReference type="Proteomes" id="UP001499863">
    <property type="component" value="Unassembled WGS sequence"/>
</dbReference>
<keyword evidence="3" id="KW-1185">Reference proteome</keyword>
<reference evidence="2 3" key="1">
    <citation type="journal article" date="2019" name="Int. J. Syst. Evol. Microbiol.">
        <title>The Global Catalogue of Microorganisms (GCM) 10K type strain sequencing project: providing services to taxonomists for standard genome sequencing and annotation.</title>
        <authorList>
            <consortium name="The Broad Institute Genomics Platform"/>
            <consortium name="The Broad Institute Genome Sequencing Center for Infectious Disease"/>
            <person name="Wu L."/>
            <person name="Ma J."/>
        </authorList>
    </citation>
    <scope>NUCLEOTIDE SEQUENCE [LARGE SCALE GENOMIC DNA]</scope>
    <source>
        <strain evidence="2 3">JCM 12393</strain>
    </source>
</reference>
<sequence>MRELGAEWDEPDAEQPEMPEIGLPDEEITTWVDTTGFGGQKFDAAGLPASARPAGALLPLPAAPAPLRPEAQSAARAAVRA</sequence>
<dbReference type="EMBL" id="BAAAKJ010000099">
    <property type="protein sequence ID" value="GAA1390601.1"/>
    <property type="molecule type" value="Genomic_DNA"/>
</dbReference>
<organism evidence="2 3">
    <name type="scientific">Kitasatospora putterlickiae</name>
    <dbReference type="NCBI Taxonomy" id="221725"/>
    <lineage>
        <taxon>Bacteria</taxon>
        <taxon>Bacillati</taxon>
        <taxon>Actinomycetota</taxon>
        <taxon>Actinomycetes</taxon>
        <taxon>Kitasatosporales</taxon>
        <taxon>Streptomycetaceae</taxon>
        <taxon>Kitasatospora</taxon>
    </lineage>
</organism>
<accession>A0ABN1XV55</accession>
<gene>
    <name evidence="2" type="ORF">GCM10009639_19520</name>
</gene>
<protein>
    <submittedName>
        <fullName evidence="2">Uncharacterized protein</fullName>
    </submittedName>
</protein>
<evidence type="ECO:0000313" key="3">
    <source>
        <dbReference type="Proteomes" id="UP001499863"/>
    </source>
</evidence>
<comment type="caution">
    <text evidence="2">The sequence shown here is derived from an EMBL/GenBank/DDBJ whole genome shotgun (WGS) entry which is preliminary data.</text>
</comment>
<proteinExistence type="predicted"/>
<dbReference type="RefSeq" id="WP_425554736.1">
    <property type="nucleotide sequence ID" value="NZ_BAAAKJ010000099.1"/>
</dbReference>